<accession>A0A124GNQ8</accession>
<gene>
    <name evidence="2" type="ORF">ABT39_MTgene2821</name>
</gene>
<feature type="compositionally biased region" description="Polar residues" evidence="1">
    <location>
        <begin position="1"/>
        <end position="19"/>
    </location>
</feature>
<reference evidence="2" key="1">
    <citation type="journal article" date="2015" name="Genome Biol. Evol.">
        <title>Organellar Genomes of White Spruce (Picea glauca): Assembly and Annotation.</title>
        <authorList>
            <person name="Jackman S.D."/>
            <person name="Warren R.L."/>
            <person name="Gibb E.A."/>
            <person name="Vandervalk B.P."/>
            <person name="Mohamadi H."/>
            <person name="Chu J."/>
            <person name="Raymond A."/>
            <person name="Pleasance S."/>
            <person name="Coope R."/>
            <person name="Wildung M.R."/>
            <person name="Ritland C.E."/>
            <person name="Bousquet J."/>
            <person name="Jones S.J."/>
            <person name="Bohlmann J."/>
            <person name="Birol I."/>
        </authorList>
    </citation>
    <scope>NUCLEOTIDE SEQUENCE [LARGE SCALE GENOMIC DNA]</scope>
    <source>
        <tissue evidence="2">Flushing bud</tissue>
    </source>
</reference>
<dbReference type="EMBL" id="LKAM01000002">
    <property type="protein sequence ID" value="KUM49596.1"/>
    <property type="molecule type" value="Genomic_DNA"/>
</dbReference>
<name>A0A124GNQ8_PICGL</name>
<proteinExistence type="predicted"/>
<organism evidence="2">
    <name type="scientific">Picea glauca</name>
    <name type="common">White spruce</name>
    <name type="synonym">Pinus glauca</name>
    <dbReference type="NCBI Taxonomy" id="3330"/>
    <lineage>
        <taxon>Eukaryota</taxon>
        <taxon>Viridiplantae</taxon>
        <taxon>Streptophyta</taxon>
        <taxon>Embryophyta</taxon>
        <taxon>Tracheophyta</taxon>
        <taxon>Spermatophyta</taxon>
        <taxon>Pinopsida</taxon>
        <taxon>Pinidae</taxon>
        <taxon>Conifers I</taxon>
        <taxon>Pinales</taxon>
        <taxon>Pinaceae</taxon>
        <taxon>Picea</taxon>
    </lineage>
</organism>
<protein>
    <submittedName>
        <fullName evidence="2">Uncharacterized protein</fullName>
    </submittedName>
</protein>
<evidence type="ECO:0000313" key="2">
    <source>
        <dbReference type="EMBL" id="KUM49596.1"/>
    </source>
</evidence>
<comment type="caution">
    <text evidence="2">The sequence shown here is derived from an EMBL/GenBank/DDBJ whole genome shotgun (WGS) entry which is preliminary data.</text>
</comment>
<geneLocation type="mitochondrion" evidence="2"/>
<dbReference type="AlphaFoldDB" id="A0A124GNQ8"/>
<keyword evidence="2" id="KW-0496">Mitochondrion</keyword>
<feature type="region of interest" description="Disordered" evidence="1">
    <location>
        <begin position="1"/>
        <end position="37"/>
    </location>
</feature>
<sequence length="53" mass="5799">MPMASIPTSRANLVDSTSGIKGRNTGGSHTSRGGIQRTRIPIRMKKKFHPPMH</sequence>
<evidence type="ECO:0000256" key="1">
    <source>
        <dbReference type="SAM" id="MobiDB-lite"/>
    </source>
</evidence>